<dbReference type="PANTHER" id="PTHR46558:SF4">
    <property type="entry name" value="DNA-BIDING PHAGE PROTEIN"/>
    <property type="match status" value="1"/>
</dbReference>
<dbReference type="InterPro" id="IPR001387">
    <property type="entry name" value="Cro/C1-type_HTH"/>
</dbReference>
<dbReference type="RefSeq" id="WP_257767743.1">
    <property type="nucleotide sequence ID" value="NZ_CP102480.1"/>
</dbReference>
<evidence type="ECO:0000313" key="4">
    <source>
        <dbReference type="Proteomes" id="UP001060336"/>
    </source>
</evidence>
<keyword evidence="4" id="KW-1185">Reference proteome</keyword>
<organism evidence="3 4">
    <name type="scientific">Nisaea acidiphila</name>
    <dbReference type="NCBI Taxonomy" id="1862145"/>
    <lineage>
        <taxon>Bacteria</taxon>
        <taxon>Pseudomonadati</taxon>
        <taxon>Pseudomonadota</taxon>
        <taxon>Alphaproteobacteria</taxon>
        <taxon>Rhodospirillales</taxon>
        <taxon>Thalassobaculaceae</taxon>
        <taxon>Nisaea</taxon>
    </lineage>
</organism>
<protein>
    <submittedName>
        <fullName evidence="3">Helix-turn-helix domain-containing protein</fullName>
    </submittedName>
</protein>
<dbReference type="CDD" id="cd00093">
    <property type="entry name" value="HTH_XRE"/>
    <property type="match status" value="1"/>
</dbReference>
<sequence>MKNAASHLMDEALDAGEQASEKDMGERGKSTANNPVDVFVGARLRRRRKEMGMTQRIVAQKIGVTSQQYMKYERGDNRISASRLFDVASVLNTPVSYFFDEMDEQTISQSPARLMGGDDIAPPIAGAHDVEMDSPLARRQANELVRLWGDLPEHARARIVDLVRTMSELADPAQEREHH</sequence>
<dbReference type="Gene3D" id="1.10.260.40">
    <property type="entry name" value="lambda repressor-like DNA-binding domains"/>
    <property type="match status" value="1"/>
</dbReference>
<name>A0A9J7AP68_9PROT</name>
<reference evidence="3" key="1">
    <citation type="submission" date="2022-08" db="EMBL/GenBank/DDBJ databases">
        <title>Nisaea acidiphila sp. nov., isolated from a marine algal debris and emended description of the genus Nisaea Urios et al. 2008.</title>
        <authorList>
            <person name="Kwon K."/>
        </authorList>
    </citation>
    <scope>NUCLEOTIDE SEQUENCE</scope>
    <source>
        <strain evidence="3">MEBiC11861</strain>
    </source>
</reference>
<dbReference type="Pfam" id="PF01381">
    <property type="entry name" value="HTH_3"/>
    <property type="match status" value="1"/>
</dbReference>
<dbReference type="KEGG" id="naci:NUH88_17600"/>
<dbReference type="EMBL" id="CP102480">
    <property type="protein sequence ID" value="UUX49208.1"/>
    <property type="molecule type" value="Genomic_DNA"/>
</dbReference>
<accession>A0A9J7AP68</accession>
<gene>
    <name evidence="3" type="ORF">NUH88_17600</name>
</gene>
<keyword evidence="1" id="KW-0238">DNA-binding</keyword>
<dbReference type="PANTHER" id="PTHR46558">
    <property type="entry name" value="TRACRIPTIONAL REGULATORY PROTEIN-RELATED-RELATED"/>
    <property type="match status" value="1"/>
</dbReference>
<dbReference type="GO" id="GO:0003677">
    <property type="term" value="F:DNA binding"/>
    <property type="evidence" value="ECO:0007669"/>
    <property type="project" value="UniProtKB-KW"/>
</dbReference>
<dbReference type="SUPFAM" id="SSF47413">
    <property type="entry name" value="lambda repressor-like DNA-binding domains"/>
    <property type="match status" value="1"/>
</dbReference>
<dbReference type="SMART" id="SM00530">
    <property type="entry name" value="HTH_XRE"/>
    <property type="match status" value="1"/>
</dbReference>
<dbReference type="Proteomes" id="UP001060336">
    <property type="component" value="Chromosome"/>
</dbReference>
<evidence type="ECO:0000256" key="1">
    <source>
        <dbReference type="ARBA" id="ARBA00023125"/>
    </source>
</evidence>
<dbReference type="PROSITE" id="PS50943">
    <property type="entry name" value="HTH_CROC1"/>
    <property type="match status" value="1"/>
</dbReference>
<evidence type="ECO:0000259" key="2">
    <source>
        <dbReference type="PROSITE" id="PS50943"/>
    </source>
</evidence>
<feature type="domain" description="HTH cro/C1-type" evidence="2">
    <location>
        <begin position="44"/>
        <end position="98"/>
    </location>
</feature>
<dbReference type="AlphaFoldDB" id="A0A9J7AP68"/>
<proteinExistence type="predicted"/>
<dbReference type="InterPro" id="IPR010982">
    <property type="entry name" value="Lambda_DNA-bd_dom_sf"/>
</dbReference>
<evidence type="ECO:0000313" key="3">
    <source>
        <dbReference type="EMBL" id="UUX49208.1"/>
    </source>
</evidence>